<keyword evidence="3" id="KW-0274">FAD</keyword>
<dbReference type="PIRSF" id="PIRSF000332">
    <property type="entry name" value="FMO"/>
    <property type="match status" value="1"/>
</dbReference>
<evidence type="ECO:0000256" key="1">
    <source>
        <dbReference type="ARBA" id="ARBA00009183"/>
    </source>
</evidence>
<name>A0A518CE55_9BACT</name>
<gene>
    <name evidence="7" type="ORF">Pan97_45710</name>
</gene>
<keyword evidence="5" id="KW-0560">Oxidoreductase</keyword>
<organism evidence="7 8">
    <name type="scientific">Bremerella volcania</name>
    <dbReference type="NCBI Taxonomy" id="2527984"/>
    <lineage>
        <taxon>Bacteria</taxon>
        <taxon>Pseudomonadati</taxon>
        <taxon>Planctomycetota</taxon>
        <taxon>Planctomycetia</taxon>
        <taxon>Pirellulales</taxon>
        <taxon>Pirellulaceae</taxon>
        <taxon>Bremerella</taxon>
    </lineage>
</organism>
<evidence type="ECO:0000313" key="8">
    <source>
        <dbReference type="Proteomes" id="UP000318626"/>
    </source>
</evidence>
<dbReference type="GO" id="GO:0050660">
    <property type="term" value="F:flavin adenine dinucleotide binding"/>
    <property type="evidence" value="ECO:0007669"/>
    <property type="project" value="InterPro"/>
</dbReference>
<accession>A0A518CE55</accession>
<evidence type="ECO:0000256" key="4">
    <source>
        <dbReference type="ARBA" id="ARBA00022857"/>
    </source>
</evidence>
<dbReference type="Proteomes" id="UP000318626">
    <property type="component" value="Chromosome"/>
</dbReference>
<evidence type="ECO:0000256" key="6">
    <source>
        <dbReference type="SAM" id="Phobius"/>
    </source>
</evidence>
<feature type="transmembrane region" description="Helical" evidence="6">
    <location>
        <begin position="520"/>
        <end position="540"/>
    </location>
</feature>
<protein>
    <submittedName>
        <fullName evidence="7">Dihydropyrimidine dehydrogenase subunit A</fullName>
    </submittedName>
</protein>
<dbReference type="Pfam" id="PF00743">
    <property type="entry name" value="FMO-like"/>
    <property type="match status" value="1"/>
</dbReference>
<keyword evidence="6" id="KW-0812">Transmembrane</keyword>
<keyword evidence="8" id="KW-1185">Reference proteome</keyword>
<comment type="similarity">
    <text evidence="1">Belongs to the FMO family.</text>
</comment>
<dbReference type="KEGG" id="bvo:Pan97_45710"/>
<keyword evidence="6" id="KW-0472">Membrane</keyword>
<dbReference type="GO" id="GO:0004499">
    <property type="term" value="F:N,N-dimethylaniline monooxygenase activity"/>
    <property type="evidence" value="ECO:0007669"/>
    <property type="project" value="InterPro"/>
</dbReference>
<dbReference type="InterPro" id="IPR050346">
    <property type="entry name" value="FMO-like"/>
</dbReference>
<evidence type="ECO:0000256" key="3">
    <source>
        <dbReference type="ARBA" id="ARBA00022827"/>
    </source>
</evidence>
<dbReference type="Gene3D" id="3.50.50.60">
    <property type="entry name" value="FAD/NAD(P)-binding domain"/>
    <property type="match status" value="2"/>
</dbReference>
<dbReference type="PRINTS" id="PR00370">
    <property type="entry name" value="FMOXYGENASE"/>
</dbReference>
<dbReference type="PANTHER" id="PTHR23023">
    <property type="entry name" value="DIMETHYLANILINE MONOOXYGENASE"/>
    <property type="match status" value="1"/>
</dbReference>
<evidence type="ECO:0000313" key="7">
    <source>
        <dbReference type="EMBL" id="QDU77501.1"/>
    </source>
</evidence>
<dbReference type="GO" id="GO:0050661">
    <property type="term" value="F:NADP binding"/>
    <property type="evidence" value="ECO:0007669"/>
    <property type="project" value="InterPro"/>
</dbReference>
<reference evidence="8" key="1">
    <citation type="submission" date="2019-02" db="EMBL/GenBank/DDBJ databases">
        <title>Deep-cultivation of Planctomycetes and their phenomic and genomic characterization uncovers novel biology.</title>
        <authorList>
            <person name="Wiegand S."/>
            <person name="Jogler M."/>
            <person name="Boedeker C."/>
            <person name="Pinto D."/>
            <person name="Vollmers J."/>
            <person name="Rivas-Marin E."/>
            <person name="Kohn T."/>
            <person name="Peeters S.H."/>
            <person name="Heuer A."/>
            <person name="Rast P."/>
            <person name="Oberbeckmann S."/>
            <person name="Bunk B."/>
            <person name="Jeske O."/>
            <person name="Meyerdierks A."/>
            <person name="Storesund J.E."/>
            <person name="Kallscheuer N."/>
            <person name="Luecker S."/>
            <person name="Lage O.M."/>
            <person name="Pohl T."/>
            <person name="Merkel B.J."/>
            <person name="Hornburger P."/>
            <person name="Mueller R.-W."/>
            <person name="Bruemmer F."/>
            <person name="Labrenz M."/>
            <person name="Spormann A.M."/>
            <person name="Op den Camp H."/>
            <person name="Overmann J."/>
            <person name="Amann R."/>
            <person name="Jetten M.S.M."/>
            <person name="Mascher T."/>
            <person name="Medema M.H."/>
            <person name="Devos D.P."/>
            <person name="Kaster A.-K."/>
            <person name="Ovreas L."/>
            <person name="Rohde M."/>
            <person name="Galperin M.Y."/>
            <person name="Jogler C."/>
        </authorList>
    </citation>
    <scope>NUCLEOTIDE SEQUENCE [LARGE SCALE GENOMIC DNA]</scope>
    <source>
        <strain evidence="8">Pan97</strain>
    </source>
</reference>
<dbReference type="InterPro" id="IPR020946">
    <property type="entry name" value="Flavin_mOase-like"/>
</dbReference>
<dbReference type="OrthoDB" id="9778740at2"/>
<dbReference type="AlphaFoldDB" id="A0A518CE55"/>
<proteinExistence type="inferred from homology"/>
<keyword evidence="2" id="KW-0285">Flavoprotein</keyword>
<dbReference type="EMBL" id="CP036289">
    <property type="protein sequence ID" value="QDU77501.1"/>
    <property type="molecule type" value="Genomic_DNA"/>
</dbReference>
<keyword evidence="6" id="KW-1133">Transmembrane helix</keyword>
<dbReference type="InterPro" id="IPR036188">
    <property type="entry name" value="FAD/NAD-bd_sf"/>
</dbReference>
<evidence type="ECO:0000256" key="2">
    <source>
        <dbReference type="ARBA" id="ARBA00022630"/>
    </source>
</evidence>
<keyword evidence="4" id="KW-0521">NADP</keyword>
<dbReference type="InterPro" id="IPR000960">
    <property type="entry name" value="Flavin_mOase"/>
</dbReference>
<evidence type="ECO:0000256" key="5">
    <source>
        <dbReference type="ARBA" id="ARBA00023002"/>
    </source>
</evidence>
<dbReference type="SUPFAM" id="SSF51905">
    <property type="entry name" value="FAD/NAD(P)-binding domain"/>
    <property type="match status" value="1"/>
</dbReference>
<sequence>MIVSDANALNTSRKLAIIGCGSSGLIALKSAIDALPGWQIVCYEKGDQITGVWGNPYPGFVSTSTKYTTQFTCFPVRDAAVENDGGQSRAEFFRDGEYGEYLNQFADAFQLRSHIKLGCQVERLQRAASDEGWLLTYRSTGEEGQATSVTEQFDAVVICTGLTAQCKELETKLPTLSPRELNKPDGLAHVTGERIVVFGGGESAVDYATRLARPELNNEVYLSLRTGVRVSPRYHPIRGVPSDFLRNRLMLSIHPVLRNWIGQRFVEARMLHQERFEKWFPAKSKKQAENSKSSHQELKKEWAYRLTKGAKDELFNMFHNKSDDFLDGVADGRIKIVGEPVDDEMIRFYQFQSDEQVDVAPTKILPAVGYKSTLSAISGGTMSLADFYLGCVHVTYPDLFLVGFARPVIGNIPSISEMQANYITGIIGGTVPRPPDIAQEHALAQEANFARYPRLDLEIIYPVEMFPYCDYLARQMKIYPTVKTAGSLREWCRIQLQPATTAHYYFQDQPTHRFFGSAPVYMPSVFVLLLLLLKPLDWGFRIVRRVFRRQAAHLPS</sequence>